<dbReference type="HOGENOM" id="CLU_3195455_0_0_9"/>
<sequence length="45" mass="5171">MKQDLQKKKRLDTPCAPAGCLLSRFIVLHYQMESCSIHHTLQGMI</sequence>
<organism evidence="1 2">
    <name type="scientific">Aneurinibacillus aneurinilyticus ATCC 12856</name>
    <dbReference type="NCBI Taxonomy" id="649747"/>
    <lineage>
        <taxon>Bacteria</taxon>
        <taxon>Bacillati</taxon>
        <taxon>Bacillota</taxon>
        <taxon>Bacilli</taxon>
        <taxon>Bacillales</taxon>
        <taxon>Paenibacillaceae</taxon>
        <taxon>Aneurinibacillus group</taxon>
        <taxon>Aneurinibacillus</taxon>
    </lineage>
</organism>
<gene>
    <name evidence="1" type="ORF">HMPREF0083_04277</name>
</gene>
<dbReference type="Proteomes" id="UP000016511">
    <property type="component" value="Unassembled WGS sequence"/>
</dbReference>
<evidence type="ECO:0000313" key="2">
    <source>
        <dbReference type="Proteomes" id="UP000016511"/>
    </source>
</evidence>
<reference evidence="1 2" key="1">
    <citation type="submission" date="2013-08" db="EMBL/GenBank/DDBJ databases">
        <authorList>
            <person name="Weinstock G."/>
            <person name="Sodergren E."/>
            <person name="Wylie T."/>
            <person name="Fulton L."/>
            <person name="Fulton R."/>
            <person name="Fronick C."/>
            <person name="O'Laughlin M."/>
            <person name="Godfrey J."/>
            <person name="Miner T."/>
            <person name="Herter B."/>
            <person name="Appelbaum E."/>
            <person name="Cordes M."/>
            <person name="Lek S."/>
            <person name="Wollam A."/>
            <person name="Pepin K.H."/>
            <person name="Palsikar V.B."/>
            <person name="Mitreva M."/>
            <person name="Wilson R.K."/>
        </authorList>
    </citation>
    <scope>NUCLEOTIDE SEQUENCE [LARGE SCALE GENOMIC DNA]</scope>
    <source>
        <strain evidence="1 2">ATCC 12856</strain>
    </source>
</reference>
<comment type="caution">
    <text evidence="1">The sequence shown here is derived from an EMBL/GenBank/DDBJ whole genome shotgun (WGS) entry which is preliminary data.</text>
</comment>
<dbReference type="AlphaFoldDB" id="U1WZB1"/>
<accession>U1WZB1</accession>
<name>U1WZB1_ANEAE</name>
<dbReference type="EMBL" id="AWSJ01000259">
    <property type="protein sequence ID" value="ERI07608.1"/>
    <property type="molecule type" value="Genomic_DNA"/>
</dbReference>
<proteinExistence type="predicted"/>
<evidence type="ECO:0000313" key="1">
    <source>
        <dbReference type="EMBL" id="ERI07608.1"/>
    </source>
</evidence>
<keyword evidence="2" id="KW-1185">Reference proteome</keyword>
<protein>
    <submittedName>
        <fullName evidence="1">Uncharacterized protein</fullName>
    </submittedName>
</protein>